<dbReference type="InterPro" id="IPR022790">
    <property type="entry name" value="GH26_dom"/>
</dbReference>
<feature type="chain" id="PRO_5045877351" description="Mannan endo-1,4-beta-mannosidase" evidence="6">
    <location>
        <begin position="22"/>
        <end position="498"/>
    </location>
</feature>
<gene>
    <name evidence="9" type="ORF">VTJ83DRAFT_706</name>
</gene>
<sequence>MAKTLQYLVWGLAALATRASAAPHCPAPASSSTSQAPSATSQVPTNTPTPSDTPSGPRTFEAEDAILSGTRVESTLSGYTGTGYVGGFDEPSDKITFKVDSATTRLYDLSIRVAAIYGEKRTTVILNNGAASEVYFPAGDSFVDISAGQVLLNQGDNTIDIVNNWGWYLIDSITLTPSAPRPAHQIHPSPVNPAADANARALYDYLRSIYGKKILSGQQELSWANWIAQQTGKTPALVSVDLMDYSPSRVERGTRGTAVEEAIQHHERGGIVSVLWHWNAPVGLYDTEERRWWSGFYTDATDFDVERALADTTNANYTLLIRDIDAIAVQLKRLEDAGVPVLFRPLHEAEGAWFWWGAKGPEPAKKLWGILYDRLVNHHRINNLLWVWNSILPEWYPGDDTVDILSADVYTQGNGPMSTQYNQLIELGNDRKMIAATEVGAAPLPDLLQAYETHWLWFAVWGDTFINNAQWNSIETLRTIYTSDYVLTLDEIQGWRGQ</sequence>
<evidence type="ECO:0000313" key="10">
    <source>
        <dbReference type="Proteomes" id="UP001600064"/>
    </source>
</evidence>
<evidence type="ECO:0000256" key="1">
    <source>
        <dbReference type="ARBA" id="ARBA00007754"/>
    </source>
</evidence>
<dbReference type="SUPFAM" id="SSF49785">
    <property type="entry name" value="Galactose-binding domain-like"/>
    <property type="match status" value="1"/>
</dbReference>
<dbReference type="InterPro" id="IPR008979">
    <property type="entry name" value="Galactose-bd-like_sf"/>
</dbReference>
<dbReference type="PANTHER" id="PTHR40079">
    <property type="entry name" value="MANNAN ENDO-1,4-BETA-MANNOSIDASE E-RELATED"/>
    <property type="match status" value="1"/>
</dbReference>
<dbReference type="InterPro" id="IPR005084">
    <property type="entry name" value="CBM6"/>
</dbReference>
<evidence type="ECO:0000256" key="5">
    <source>
        <dbReference type="SAM" id="MobiDB-lite"/>
    </source>
</evidence>
<feature type="signal peptide" evidence="6">
    <location>
        <begin position="1"/>
        <end position="21"/>
    </location>
</feature>
<comment type="similarity">
    <text evidence="1 4">Belongs to the glycosyl hydrolase 26 family.</text>
</comment>
<feature type="compositionally biased region" description="Low complexity" evidence="5">
    <location>
        <begin position="23"/>
        <end position="59"/>
    </location>
</feature>
<accession>A0ABR4DML1</accession>
<evidence type="ECO:0000256" key="4">
    <source>
        <dbReference type="PROSITE-ProRule" id="PRU01100"/>
    </source>
</evidence>
<evidence type="ECO:0008006" key="11">
    <source>
        <dbReference type="Google" id="ProtNLM"/>
    </source>
</evidence>
<dbReference type="Proteomes" id="UP001600064">
    <property type="component" value="Unassembled WGS sequence"/>
</dbReference>
<protein>
    <recommendedName>
        <fullName evidence="11">Mannan endo-1,4-beta-mannosidase</fullName>
    </recommendedName>
</protein>
<feature type="active site" description="Nucleophile" evidence="4">
    <location>
        <position position="438"/>
    </location>
</feature>
<dbReference type="InterPro" id="IPR017853">
    <property type="entry name" value="GH"/>
</dbReference>
<feature type="active site" description="Proton donor" evidence="4">
    <location>
        <position position="348"/>
    </location>
</feature>
<evidence type="ECO:0000259" key="7">
    <source>
        <dbReference type="PROSITE" id="PS51175"/>
    </source>
</evidence>
<dbReference type="Gene3D" id="3.20.20.80">
    <property type="entry name" value="Glycosidases"/>
    <property type="match status" value="1"/>
</dbReference>
<feature type="domain" description="GH26" evidence="8">
    <location>
        <begin position="197"/>
        <end position="490"/>
    </location>
</feature>
<comment type="caution">
    <text evidence="9">The sequence shown here is derived from an EMBL/GenBank/DDBJ whole genome shotgun (WGS) entry which is preliminary data.</text>
</comment>
<dbReference type="PROSITE" id="PS51764">
    <property type="entry name" value="GH26"/>
    <property type="match status" value="1"/>
</dbReference>
<dbReference type="SUPFAM" id="SSF51445">
    <property type="entry name" value="(Trans)glycosidases"/>
    <property type="match status" value="1"/>
</dbReference>
<keyword evidence="10" id="KW-1185">Reference proteome</keyword>
<evidence type="ECO:0000256" key="3">
    <source>
        <dbReference type="ARBA" id="ARBA00023295"/>
    </source>
</evidence>
<dbReference type="Gene3D" id="2.60.120.260">
    <property type="entry name" value="Galactose-binding domain-like"/>
    <property type="match status" value="1"/>
</dbReference>
<name>A0ABR4DML1_9PEZI</name>
<dbReference type="PROSITE" id="PS51175">
    <property type="entry name" value="CBM6"/>
    <property type="match status" value="1"/>
</dbReference>
<dbReference type="PANTHER" id="PTHR40079:SF4">
    <property type="entry name" value="GH26 DOMAIN-CONTAINING PROTEIN-RELATED"/>
    <property type="match status" value="1"/>
</dbReference>
<reference evidence="9 10" key="1">
    <citation type="journal article" date="2024" name="Commun. Biol.">
        <title>Comparative genomic analysis of thermophilic fungi reveals convergent evolutionary adaptations and gene losses.</title>
        <authorList>
            <person name="Steindorff A.S."/>
            <person name="Aguilar-Pontes M.V."/>
            <person name="Robinson A.J."/>
            <person name="Andreopoulos B."/>
            <person name="LaButti K."/>
            <person name="Kuo A."/>
            <person name="Mondo S."/>
            <person name="Riley R."/>
            <person name="Otillar R."/>
            <person name="Haridas S."/>
            <person name="Lipzen A."/>
            <person name="Grimwood J."/>
            <person name="Schmutz J."/>
            <person name="Clum A."/>
            <person name="Reid I.D."/>
            <person name="Moisan M.C."/>
            <person name="Butler G."/>
            <person name="Nguyen T.T.M."/>
            <person name="Dewar K."/>
            <person name="Conant G."/>
            <person name="Drula E."/>
            <person name="Henrissat B."/>
            <person name="Hansel C."/>
            <person name="Singer S."/>
            <person name="Hutchinson M.I."/>
            <person name="de Vries R.P."/>
            <person name="Natvig D.O."/>
            <person name="Powell A.J."/>
            <person name="Tsang A."/>
            <person name="Grigoriev I.V."/>
        </authorList>
    </citation>
    <scope>NUCLEOTIDE SEQUENCE [LARGE SCALE GENOMIC DNA]</scope>
    <source>
        <strain evidence="9 10">ATCC 22073</strain>
    </source>
</reference>
<evidence type="ECO:0000313" key="9">
    <source>
        <dbReference type="EMBL" id="KAL2271335.1"/>
    </source>
</evidence>
<dbReference type="InterPro" id="IPR000805">
    <property type="entry name" value="Glyco_hydro_26"/>
</dbReference>
<dbReference type="RefSeq" id="XP_070870059.1">
    <property type="nucleotide sequence ID" value="XM_071013840.1"/>
</dbReference>
<evidence type="ECO:0000256" key="2">
    <source>
        <dbReference type="ARBA" id="ARBA00022801"/>
    </source>
</evidence>
<feature type="region of interest" description="Disordered" evidence="5">
    <location>
        <begin position="23"/>
        <end position="60"/>
    </location>
</feature>
<proteinExistence type="inferred from homology"/>
<organism evidence="9 10">
    <name type="scientific">Remersonia thermophila</name>
    <dbReference type="NCBI Taxonomy" id="72144"/>
    <lineage>
        <taxon>Eukaryota</taxon>
        <taxon>Fungi</taxon>
        <taxon>Dikarya</taxon>
        <taxon>Ascomycota</taxon>
        <taxon>Pezizomycotina</taxon>
        <taxon>Sordariomycetes</taxon>
        <taxon>Sordariomycetidae</taxon>
        <taxon>Sordariales</taxon>
        <taxon>Sordariales incertae sedis</taxon>
        <taxon>Remersonia</taxon>
    </lineage>
</organism>
<evidence type="ECO:0000256" key="6">
    <source>
        <dbReference type="SAM" id="SignalP"/>
    </source>
</evidence>
<dbReference type="CDD" id="cd04086">
    <property type="entry name" value="CBM35_mannanase-like"/>
    <property type="match status" value="1"/>
</dbReference>
<dbReference type="PRINTS" id="PR00739">
    <property type="entry name" value="GLHYDRLASE26"/>
</dbReference>
<keyword evidence="3 4" id="KW-0326">Glycosidase</keyword>
<evidence type="ECO:0000259" key="8">
    <source>
        <dbReference type="PROSITE" id="PS51764"/>
    </source>
</evidence>
<keyword evidence="2 4" id="KW-0378">Hydrolase</keyword>
<dbReference type="GeneID" id="98128484"/>
<dbReference type="Pfam" id="PF16990">
    <property type="entry name" value="CBM_35"/>
    <property type="match status" value="1"/>
</dbReference>
<dbReference type="EMBL" id="JAZGUE010000001">
    <property type="protein sequence ID" value="KAL2271335.1"/>
    <property type="molecule type" value="Genomic_DNA"/>
</dbReference>
<dbReference type="Pfam" id="PF02156">
    <property type="entry name" value="Glyco_hydro_26"/>
    <property type="match status" value="1"/>
</dbReference>
<feature type="domain" description="CBM6" evidence="7">
    <location>
        <begin position="58"/>
        <end position="176"/>
    </location>
</feature>
<keyword evidence="6" id="KW-0732">Signal</keyword>